<dbReference type="AlphaFoldDB" id="A0A5B7JAR8"/>
<evidence type="ECO:0000313" key="2">
    <source>
        <dbReference type="EMBL" id="MPC93830.1"/>
    </source>
</evidence>
<dbReference type="Pfam" id="PF10545">
    <property type="entry name" value="MADF_DNA_bdg"/>
    <property type="match status" value="1"/>
</dbReference>
<keyword evidence="3" id="KW-1185">Reference proteome</keyword>
<feature type="domain" description="MADF" evidence="1">
    <location>
        <begin position="13"/>
        <end position="54"/>
    </location>
</feature>
<organism evidence="2 3">
    <name type="scientific">Portunus trituberculatus</name>
    <name type="common">Swimming crab</name>
    <name type="synonym">Neptunus trituberculatus</name>
    <dbReference type="NCBI Taxonomy" id="210409"/>
    <lineage>
        <taxon>Eukaryota</taxon>
        <taxon>Metazoa</taxon>
        <taxon>Ecdysozoa</taxon>
        <taxon>Arthropoda</taxon>
        <taxon>Crustacea</taxon>
        <taxon>Multicrustacea</taxon>
        <taxon>Malacostraca</taxon>
        <taxon>Eumalacostraca</taxon>
        <taxon>Eucarida</taxon>
        <taxon>Decapoda</taxon>
        <taxon>Pleocyemata</taxon>
        <taxon>Brachyura</taxon>
        <taxon>Eubrachyura</taxon>
        <taxon>Portunoidea</taxon>
        <taxon>Portunidae</taxon>
        <taxon>Portuninae</taxon>
        <taxon>Portunus</taxon>
    </lineage>
</organism>
<comment type="caution">
    <text evidence="2">The sequence shown here is derived from an EMBL/GenBank/DDBJ whole genome shotgun (WGS) entry which is preliminary data.</text>
</comment>
<dbReference type="InterPro" id="IPR006578">
    <property type="entry name" value="MADF-dom"/>
</dbReference>
<evidence type="ECO:0000259" key="1">
    <source>
        <dbReference type="Pfam" id="PF10545"/>
    </source>
</evidence>
<sequence>MKFAWTRESEELLLEQVRDHRIVWDPKHVDYHRFKLRQEIFSQIADTIREQFPELKQLNGGKLHCKITCNIQRMPVHVRGINSG</sequence>
<proteinExistence type="predicted"/>
<dbReference type="EMBL" id="VSRR010096281">
    <property type="protein sequence ID" value="MPC93830.1"/>
    <property type="molecule type" value="Genomic_DNA"/>
</dbReference>
<evidence type="ECO:0000313" key="3">
    <source>
        <dbReference type="Proteomes" id="UP000324222"/>
    </source>
</evidence>
<protein>
    <recommendedName>
        <fullName evidence="1">MADF domain-containing protein</fullName>
    </recommendedName>
</protein>
<dbReference type="Proteomes" id="UP000324222">
    <property type="component" value="Unassembled WGS sequence"/>
</dbReference>
<dbReference type="OrthoDB" id="6380034at2759"/>
<reference evidence="2 3" key="1">
    <citation type="submission" date="2019-05" db="EMBL/GenBank/DDBJ databases">
        <title>Another draft genome of Portunus trituberculatus and its Hox gene families provides insights of decapod evolution.</title>
        <authorList>
            <person name="Jeong J.-H."/>
            <person name="Song I."/>
            <person name="Kim S."/>
            <person name="Choi T."/>
            <person name="Kim D."/>
            <person name="Ryu S."/>
            <person name="Kim W."/>
        </authorList>
    </citation>
    <scope>NUCLEOTIDE SEQUENCE [LARGE SCALE GENOMIC DNA]</scope>
    <source>
        <tissue evidence="2">Muscle</tissue>
    </source>
</reference>
<gene>
    <name evidence="2" type="ORF">E2C01_088975</name>
</gene>
<accession>A0A5B7JAR8</accession>
<name>A0A5B7JAR8_PORTR</name>